<keyword evidence="6" id="KW-1185">Reference proteome</keyword>
<dbReference type="CDD" id="cd02440">
    <property type="entry name" value="AdoMet_MTases"/>
    <property type="match status" value="1"/>
</dbReference>
<dbReference type="InterPro" id="IPR051052">
    <property type="entry name" value="Diverse_substrate_MTase"/>
</dbReference>
<comment type="similarity">
    <text evidence="1">Belongs to the methyltransferase superfamily.</text>
</comment>
<name>A0A1N7PCC5_9BACL</name>
<evidence type="ECO:0000256" key="3">
    <source>
        <dbReference type="ARBA" id="ARBA00022679"/>
    </source>
</evidence>
<dbReference type="Gene3D" id="3.40.50.150">
    <property type="entry name" value="Vaccinia Virus protein VP39"/>
    <property type="match status" value="1"/>
</dbReference>
<reference evidence="6" key="1">
    <citation type="submission" date="2017-01" db="EMBL/GenBank/DDBJ databases">
        <authorList>
            <person name="Varghese N."/>
            <person name="Submissions S."/>
        </authorList>
    </citation>
    <scope>NUCLEOTIDE SEQUENCE [LARGE SCALE GENOMIC DNA]</scope>
    <source>
        <strain evidence="6">DSM 16176</strain>
    </source>
</reference>
<protein>
    <submittedName>
        <fullName evidence="5">Methyltransferase domain-containing protein</fullName>
    </submittedName>
</protein>
<feature type="domain" description="Methyltransferase type 11" evidence="4">
    <location>
        <begin position="47"/>
        <end position="139"/>
    </location>
</feature>
<evidence type="ECO:0000313" key="5">
    <source>
        <dbReference type="EMBL" id="SIT08273.1"/>
    </source>
</evidence>
<sequence length="276" mass="30901">MEDVVRNNIERFSGFAGLYDTYRPEAPDAARAILIAYLGHRPDTVIDLGSGTGLSTFPWRHEARRVIGVEPNGDMRAQAERRARELGADCVAFVPGLSTSIPCGDATADLVTCSQSFHWMDPLPTLREVARVLKPDGVFGAYDCDWPPSCCRDADMAYEELLQMAEDAIARYVPKQEQARKWPKEKHLEHIRASRCFSFAKEVVFHVEKRLTPEAFIGIALSQGQVQTALQRRLPGIEEALCAFESRIQRAFGGEEKPVWFSYRLRLGVKGEATAN</sequence>
<evidence type="ECO:0000259" key="4">
    <source>
        <dbReference type="Pfam" id="PF08241"/>
    </source>
</evidence>
<proteinExistence type="inferred from homology"/>
<evidence type="ECO:0000313" key="6">
    <source>
        <dbReference type="Proteomes" id="UP000186156"/>
    </source>
</evidence>
<dbReference type="Pfam" id="PF08241">
    <property type="entry name" value="Methyltransf_11"/>
    <property type="match status" value="1"/>
</dbReference>
<keyword evidence="3 5" id="KW-0808">Transferase</keyword>
<accession>A0A1N7PCC5</accession>
<dbReference type="PANTHER" id="PTHR44942:SF4">
    <property type="entry name" value="METHYLTRANSFERASE TYPE 11 DOMAIN-CONTAINING PROTEIN"/>
    <property type="match status" value="1"/>
</dbReference>
<keyword evidence="2 5" id="KW-0489">Methyltransferase</keyword>
<dbReference type="AlphaFoldDB" id="A0A1N7PCC5"/>
<dbReference type="SUPFAM" id="SSF53335">
    <property type="entry name" value="S-adenosyl-L-methionine-dependent methyltransferases"/>
    <property type="match status" value="1"/>
</dbReference>
<dbReference type="GO" id="GO:0008757">
    <property type="term" value="F:S-adenosylmethionine-dependent methyltransferase activity"/>
    <property type="evidence" value="ECO:0007669"/>
    <property type="project" value="InterPro"/>
</dbReference>
<dbReference type="STRING" id="252246.SAMN05421799_11296"/>
<dbReference type="PANTHER" id="PTHR44942">
    <property type="entry name" value="METHYLTRANSF_11 DOMAIN-CONTAINING PROTEIN"/>
    <property type="match status" value="1"/>
</dbReference>
<dbReference type="OrthoDB" id="9797252at2"/>
<gene>
    <name evidence="5" type="ORF">SAMN05421799_11296</name>
</gene>
<dbReference type="RefSeq" id="WP_076348762.1">
    <property type="nucleotide sequence ID" value="NZ_FTOO01000012.1"/>
</dbReference>
<dbReference type="GO" id="GO:0032259">
    <property type="term" value="P:methylation"/>
    <property type="evidence" value="ECO:0007669"/>
    <property type="project" value="UniProtKB-KW"/>
</dbReference>
<organism evidence="5 6">
    <name type="scientific">Alicyclobacillus vulcanalis</name>
    <dbReference type="NCBI Taxonomy" id="252246"/>
    <lineage>
        <taxon>Bacteria</taxon>
        <taxon>Bacillati</taxon>
        <taxon>Bacillota</taxon>
        <taxon>Bacilli</taxon>
        <taxon>Bacillales</taxon>
        <taxon>Alicyclobacillaceae</taxon>
        <taxon>Alicyclobacillus</taxon>
    </lineage>
</organism>
<dbReference type="InterPro" id="IPR013216">
    <property type="entry name" value="Methyltransf_11"/>
</dbReference>
<dbReference type="InterPro" id="IPR029063">
    <property type="entry name" value="SAM-dependent_MTases_sf"/>
</dbReference>
<dbReference type="EMBL" id="FTOO01000012">
    <property type="protein sequence ID" value="SIT08273.1"/>
    <property type="molecule type" value="Genomic_DNA"/>
</dbReference>
<dbReference type="Proteomes" id="UP000186156">
    <property type="component" value="Unassembled WGS sequence"/>
</dbReference>
<evidence type="ECO:0000256" key="1">
    <source>
        <dbReference type="ARBA" id="ARBA00008361"/>
    </source>
</evidence>
<evidence type="ECO:0000256" key="2">
    <source>
        <dbReference type="ARBA" id="ARBA00022603"/>
    </source>
</evidence>